<dbReference type="PROSITE" id="PS51257">
    <property type="entry name" value="PROKAR_LIPOPROTEIN"/>
    <property type="match status" value="1"/>
</dbReference>
<dbReference type="InterPro" id="IPR012640">
    <property type="entry name" value="Membr_lipoprot_lipid_attach_CS"/>
</dbReference>
<evidence type="ECO:0000313" key="5">
    <source>
        <dbReference type="Proteomes" id="UP001261624"/>
    </source>
</evidence>
<accession>A0ABU3DXG6</accession>
<evidence type="ECO:0000259" key="3">
    <source>
        <dbReference type="Pfam" id="PF13648"/>
    </source>
</evidence>
<sequence length="139" mass="15468">MKKIFLLFMSIAVLSSCSNDDDSSGNSENNILGTWGLVEINNAGDFLIPVNECTSQSQITFNSDGTAISEYYMNTDGECTVDSEEGNWSGGGNNDKYIFRIPILGSQPGRVDFNDDYSRFTFYPDALMTQNTHIIFEKK</sequence>
<comment type="caution">
    <text evidence="4">The sequence shown here is derived from an EMBL/GenBank/DDBJ whole genome shotgun (WGS) entry which is preliminary data.</text>
</comment>
<dbReference type="RefSeq" id="WP_311679919.1">
    <property type="nucleotide sequence ID" value="NZ_JAVRHM010000001.1"/>
</dbReference>
<feature type="domain" description="Lipocalin-like" evidence="3">
    <location>
        <begin position="31"/>
        <end position="94"/>
    </location>
</feature>
<organism evidence="4 5">
    <name type="scientific">Autumnicola patrickiae</name>
    <dbReference type="NCBI Taxonomy" id="3075591"/>
    <lineage>
        <taxon>Bacteria</taxon>
        <taxon>Pseudomonadati</taxon>
        <taxon>Bacteroidota</taxon>
        <taxon>Flavobacteriia</taxon>
        <taxon>Flavobacteriales</taxon>
        <taxon>Flavobacteriaceae</taxon>
        <taxon>Autumnicola</taxon>
    </lineage>
</organism>
<dbReference type="Proteomes" id="UP001261624">
    <property type="component" value="Unassembled WGS sequence"/>
</dbReference>
<dbReference type="Pfam" id="PF13648">
    <property type="entry name" value="Lipocalin_4"/>
    <property type="match status" value="1"/>
</dbReference>
<gene>
    <name evidence="4" type="ORF">RM549_01355</name>
</gene>
<reference evidence="4 5" key="1">
    <citation type="submission" date="2023-09" db="EMBL/GenBank/DDBJ databases">
        <authorList>
            <person name="Rey-Velasco X."/>
        </authorList>
    </citation>
    <scope>NUCLEOTIDE SEQUENCE [LARGE SCALE GENOMIC DNA]</scope>
    <source>
        <strain evidence="4 5">F188</strain>
    </source>
</reference>
<dbReference type="InterPro" id="IPR024311">
    <property type="entry name" value="Lipocalin-like"/>
</dbReference>
<evidence type="ECO:0000256" key="2">
    <source>
        <dbReference type="ARBA" id="ARBA00022729"/>
    </source>
</evidence>
<evidence type="ECO:0000256" key="1">
    <source>
        <dbReference type="ARBA" id="ARBA00017922"/>
    </source>
</evidence>
<keyword evidence="5" id="KW-1185">Reference proteome</keyword>
<dbReference type="EMBL" id="JAVRHM010000001">
    <property type="protein sequence ID" value="MDT0688414.1"/>
    <property type="molecule type" value="Genomic_DNA"/>
</dbReference>
<keyword evidence="2" id="KW-0732">Signal</keyword>
<proteinExistence type="predicted"/>
<name>A0ABU3DXG6_9FLAO</name>
<evidence type="ECO:0000313" key="4">
    <source>
        <dbReference type="EMBL" id="MDT0688414.1"/>
    </source>
</evidence>
<protein>
    <recommendedName>
        <fullName evidence="1">Type IV secretion system putative lipoprotein virB7</fullName>
    </recommendedName>
</protein>
<dbReference type="Pfam" id="PF08139">
    <property type="entry name" value="LPAM_1"/>
    <property type="match status" value="1"/>
</dbReference>